<evidence type="ECO:0000313" key="9">
    <source>
        <dbReference type="Proteomes" id="UP001174196"/>
    </source>
</evidence>
<feature type="domain" description="Major facilitator superfamily (MFS) profile" evidence="7">
    <location>
        <begin position="1"/>
        <end position="365"/>
    </location>
</feature>
<dbReference type="Proteomes" id="UP001174196">
    <property type="component" value="Unassembled WGS sequence"/>
</dbReference>
<protein>
    <submittedName>
        <fullName evidence="8">MFS transporter</fullName>
    </submittedName>
</protein>
<dbReference type="PANTHER" id="PTHR42718">
    <property type="entry name" value="MAJOR FACILITATOR SUPERFAMILY MULTIDRUG TRANSPORTER MFSC"/>
    <property type="match status" value="1"/>
</dbReference>
<feature type="transmembrane region" description="Helical" evidence="6">
    <location>
        <begin position="25"/>
        <end position="42"/>
    </location>
</feature>
<evidence type="ECO:0000256" key="1">
    <source>
        <dbReference type="ARBA" id="ARBA00004651"/>
    </source>
</evidence>
<dbReference type="EMBL" id="JANRHH010000013">
    <property type="protein sequence ID" value="MDN4592699.1"/>
    <property type="molecule type" value="Genomic_DNA"/>
</dbReference>
<feature type="transmembrane region" description="Helical" evidence="6">
    <location>
        <begin position="266"/>
        <end position="284"/>
    </location>
</feature>
<keyword evidence="5 6" id="KW-0472">Membrane</keyword>
<feature type="transmembrane region" description="Helical" evidence="6">
    <location>
        <begin position="339"/>
        <end position="361"/>
    </location>
</feature>
<organism evidence="8 9">
    <name type="scientific">Polycladomyces subterraneus</name>
    <dbReference type="NCBI Taxonomy" id="1016997"/>
    <lineage>
        <taxon>Bacteria</taxon>
        <taxon>Bacillati</taxon>
        <taxon>Bacillota</taxon>
        <taxon>Bacilli</taxon>
        <taxon>Bacillales</taxon>
        <taxon>Thermoactinomycetaceae</taxon>
        <taxon>Polycladomyces</taxon>
    </lineage>
</organism>
<evidence type="ECO:0000256" key="6">
    <source>
        <dbReference type="SAM" id="Phobius"/>
    </source>
</evidence>
<dbReference type="Pfam" id="PF07690">
    <property type="entry name" value="MFS_1"/>
    <property type="match status" value="1"/>
</dbReference>
<dbReference type="InterPro" id="IPR020846">
    <property type="entry name" value="MFS_dom"/>
</dbReference>
<dbReference type="PANTHER" id="PTHR42718:SF9">
    <property type="entry name" value="MAJOR FACILITATOR SUPERFAMILY MULTIDRUG TRANSPORTER MFSC"/>
    <property type="match status" value="1"/>
</dbReference>
<dbReference type="PROSITE" id="PS50850">
    <property type="entry name" value="MFS"/>
    <property type="match status" value="1"/>
</dbReference>
<evidence type="ECO:0000259" key="7">
    <source>
        <dbReference type="PROSITE" id="PS50850"/>
    </source>
</evidence>
<comment type="subcellular location">
    <subcellularLocation>
        <location evidence="1">Cell membrane</location>
        <topology evidence="1">Multi-pass membrane protein</topology>
    </subcellularLocation>
</comment>
<keyword evidence="3 6" id="KW-0812">Transmembrane</keyword>
<evidence type="ECO:0000256" key="3">
    <source>
        <dbReference type="ARBA" id="ARBA00022692"/>
    </source>
</evidence>
<comment type="caution">
    <text evidence="8">The sequence shown here is derived from an EMBL/GenBank/DDBJ whole genome shotgun (WGS) entry which is preliminary data.</text>
</comment>
<dbReference type="InterPro" id="IPR036259">
    <property type="entry name" value="MFS_trans_sf"/>
</dbReference>
<keyword evidence="9" id="KW-1185">Reference proteome</keyword>
<reference evidence="8" key="1">
    <citation type="submission" date="2022-08" db="EMBL/GenBank/DDBJ databases">
        <title>Polycladomyces zharkentsis sp. nov., a novel thermophilic CMC and starch-degrading bacterium isolated from a geothermal spring in Kazakhstan.</title>
        <authorList>
            <person name="Mashzhan A."/>
            <person name="Kistaubaeva A."/>
            <person name="Javier-Lopez R."/>
            <person name="Birkeland N.-K."/>
        </authorList>
    </citation>
    <scope>NUCLEOTIDE SEQUENCE</scope>
    <source>
        <strain evidence="8">KSR 13</strain>
    </source>
</reference>
<feature type="transmembrane region" description="Helical" evidence="6">
    <location>
        <begin position="82"/>
        <end position="104"/>
    </location>
</feature>
<feature type="transmembrane region" description="Helical" evidence="6">
    <location>
        <begin position="239"/>
        <end position="260"/>
    </location>
</feature>
<feature type="transmembrane region" description="Helical" evidence="6">
    <location>
        <begin position="181"/>
        <end position="202"/>
    </location>
</feature>
<feature type="transmembrane region" description="Helical" evidence="6">
    <location>
        <begin position="214"/>
        <end position="232"/>
    </location>
</feature>
<gene>
    <name evidence="8" type="ORF">NWF35_01995</name>
</gene>
<evidence type="ECO:0000256" key="4">
    <source>
        <dbReference type="ARBA" id="ARBA00022989"/>
    </source>
</evidence>
<evidence type="ECO:0000313" key="8">
    <source>
        <dbReference type="EMBL" id="MDN4592699.1"/>
    </source>
</evidence>
<keyword evidence="2" id="KW-0813">Transport</keyword>
<feature type="transmembrane region" description="Helical" evidence="6">
    <location>
        <begin position="116"/>
        <end position="138"/>
    </location>
</feature>
<sequence length="380" mass="41966">MSLFVLSCLINSVMTYWYGFLFFQSIQAVADAMIVPAIVTLIRHHFPDERVGWAFGWFSATLSLATIVGPALGGLILKAYEWHALFLVLAILALISLMLGWIRIPVQTTCEKPSGGASIPWISSLSVLSGIIFLQMFLLEPTNIVLLVTAFLALGVFCYGEACRTPLLPKGFYRNARFLNACVRVFLIFMVINTISLYGPSYLRDVHHWPTDRIGWVILVESLIGMILANLAGRAADRYPLSAMGSGMGLSLLGIVLLLLTAFGIGSIWMFLFIYLLIGVGHTFTMPAQNKIALLSVPRQQTGNYMGLFQMIQFITGSFAAGAFGSWVETGGTGRINTLGFRLMMWICMGLLAGAFVTVLVDRYLSKWRTDQLDAFRVGR</sequence>
<dbReference type="Gene3D" id="1.20.1250.20">
    <property type="entry name" value="MFS general substrate transporter like domains"/>
    <property type="match status" value="2"/>
</dbReference>
<dbReference type="InterPro" id="IPR011701">
    <property type="entry name" value="MFS"/>
</dbReference>
<feature type="transmembrane region" description="Helical" evidence="6">
    <location>
        <begin position="305"/>
        <end position="327"/>
    </location>
</feature>
<evidence type="ECO:0000256" key="2">
    <source>
        <dbReference type="ARBA" id="ARBA00022448"/>
    </source>
</evidence>
<evidence type="ECO:0000256" key="5">
    <source>
        <dbReference type="ARBA" id="ARBA00023136"/>
    </source>
</evidence>
<keyword evidence="4 6" id="KW-1133">Transmembrane helix</keyword>
<feature type="transmembrane region" description="Helical" evidence="6">
    <location>
        <begin position="54"/>
        <end position="76"/>
    </location>
</feature>
<accession>A0ABT8IIY7</accession>
<dbReference type="SUPFAM" id="SSF103473">
    <property type="entry name" value="MFS general substrate transporter"/>
    <property type="match status" value="1"/>
</dbReference>
<feature type="transmembrane region" description="Helical" evidence="6">
    <location>
        <begin position="144"/>
        <end position="160"/>
    </location>
</feature>
<name>A0ABT8IIY7_9BACL</name>
<proteinExistence type="predicted"/>